<name>A0AAV9MD30_9SOLN</name>
<organism evidence="1 2">
    <name type="scientific">Solanum pinnatisectum</name>
    <name type="common">tansyleaf nightshade</name>
    <dbReference type="NCBI Taxonomy" id="50273"/>
    <lineage>
        <taxon>Eukaryota</taxon>
        <taxon>Viridiplantae</taxon>
        <taxon>Streptophyta</taxon>
        <taxon>Embryophyta</taxon>
        <taxon>Tracheophyta</taxon>
        <taxon>Spermatophyta</taxon>
        <taxon>Magnoliopsida</taxon>
        <taxon>eudicotyledons</taxon>
        <taxon>Gunneridae</taxon>
        <taxon>Pentapetalae</taxon>
        <taxon>asterids</taxon>
        <taxon>lamiids</taxon>
        <taxon>Solanales</taxon>
        <taxon>Solanaceae</taxon>
        <taxon>Solanoideae</taxon>
        <taxon>Solaneae</taxon>
        <taxon>Solanum</taxon>
    </lineage>
</organism>
<evidence type="ECO:0000313" key="1">
    <source>
        <dbReference type="EMBL" id="KAK4735877.1"/>
    </source>
</evidence>
<dbReference type="EMBL" id="JAWPEI010000002">
    <property type="protein sequence ID" value="KAK4735877.1"/>
    <property type="molecule type" value="Genomic_DNA"/>
</dbReference>
<gene>
    <name evidence="1" type="ORF">R3W88_010138</name>
</gene>
<keyword evidence="2" id="KW-1185">Reference proteome</keyword>
<protein>
    <submittedName>
        <fullName evidence="1">Uncharacterized protein</fullName>
    </submittedName>
</protein>
<sequence>MTDQIIRRRYLNNLYDARINQVPISSKQRYTYKDRSLLTSANLNSQVYKQKHKSIHTWAINQAKEYNKARKNKTARLESSFKLLNSADEITSLRNKFNTPKQHCGNR</sequence>
<evidence type="ECO:0000313" key="2">
    <source>
        <dbReference type="Proteomes" id="UP001311915"/>
    </source>
</evidence>
<dbReference type="Proteomes" id="UP001311915">
    <property type="component" value="Unassembled WGS sequence"/>
</dbReference>
<accession>A0AAV9MD30</accession>
<comment type="caution">
    <text evidence="1">The sequence shown here is derived from an EMBL/GenBank/DDBJ whole genome shotgun (WGS) entry which is preliminary data.</text>
</comment>
<proteinExistence type="predicted"/>
<reference evidence="1 2" key="1">
    <citation type="submission" date="2023-10" db="EMBL/GenBank/DDBJ databases">
        <title>Genome-Wide Identification Analysis in wild type Solanum Pinnatisectum Reveals Some Genes Defensing Phytophthora Infestans.</title>
        <authorList>
            <person name="Sun C."/>
        </authorList>
    </citation>
    <scope>NUCLEOTIDE SEQUENCE [LARGE SCALE GENOMIC DNA]</scope>
    <source>
        <strain evidence="1">LQN</strain>
        <tissue evidence="1">Leaf</tissue>
    </source>
</reference>
<dbReference type="AlphaFoldDB" id="A0AAV9MD30"/>